<dbReference type="Proteomes" id="UP001500325">
    <property type="component" value="Unassembled WGS sequence"/>
</dbReference>
<dbReference type="PANTHER" id="PTHR43537:SF24">
    <property type="entry name" value="GLUCONATE OPERON TRANSCRIPTIONAL REPRESSOR"/>
    <property type="match status" value="1"/>
</dbReference>
<dbReference type="InterPro" id="IPR000524">
    <property type="entry name" value="Tscrpt_reg_HTH_GntR"/>
</dbReference>
<dbReference type="Pfam" id="PF00392">
    <property type="entry name" value="GntR"/>
    <property type="match status" value="1"/>
</dbReference>
<evidence type="ECO:0000313" key="5">
    <source>
        <dbReference type="EMBL" id="GAA4675595.1"/>
    </source>
</evidence>
<sequence length="227" mass="24847">MAARGSADVASVRDIVDRLQERIGSGEIPIGGWIRQEQVAQQHGVSRTPVREALRQLEALGVVEMVAHRGARVTLPSTRDIAEALEVRGVLEGHAAQLAADRITEAQLEVLAGTDATFRRVVVLARDPDAQEEARELWYRTNSLFHATVVEAAGNRQLTASLDALHHRLPRNLTWAGLAGDPRLLDRNADDHIAITAAIRAGEGERARSLTLQHARRAAEMILVRRA</sequence>
<comment type="caution">
    <text evidence="5">The sequence shown here is derived from an EMBL/GenBank/DDBJ whole genome shotgun (WGS) entry which is preliminary data.</text>
</comment>
<organism evidence="5 6">
    <name type="scientific">Pseudonocardia yuanmonensis</name>
    <dbReference type="NCBI Taxonomy" id="1095914"/>
    <lineage>
        <taxon>Bacteria</taxon>
        <taxon>Bacillati</taxon>
        <taxon>Actinomycetota</taxon>
        <taxon>Actinomycetes</taxon>
        <taxon>Pseudonocardiales</taxon>
        <taxon>Pseudonocardiaceae</taxon>
        <taxon>Pseudonocardia</taxon>
    </lineage>
</organism>
<dbReference type="RefSeq" id="WP_345377946.1">
    <property type="nucleotide sequence ID" value="NZ_BAABIC010000001.1"/>
</dbReference>
<feature type="domain" description="HTH gntR-type" evidence="4">
    <location>
        <begin position="9"/>
        <end position="76"/>
    </location>
</feature>
<dbReference type="PROSITE" id="PS50949">
    <property type="entry name" value="HTH_GNTR"/>
    <property type="match status" value="1"/>
</dbReference>
<dbReference type="SMART" id="SM00895">
    <property type="entry name" value="FCD"/>
    <property type="match status" value="1"/>
</dbReference>
<keyword evidence="2" id="KW-0238">DNA-binding</keyword>
<accession>A0ABP8VYR8</accession>
<dbReference type="EMBL" id="BAABIC010000001">
    <property type="protein sequence ID" value="GAA4675595.1"/>
    <property type="molecule type" value="Genomic_DNA"/>
</dbReference>
<keyword evidence="3" id="KW-0804">Transcription</keyword>
<dbReference type="InterPro" id="IPR011711">
    <property type="entry name" value="GntR_C"/>
</dbReference>
<dbReference type="Gene3D" id="1.20.120.530">
    <property type="entry name" value="GntR ligand-binding domain-like"/>
    <property type="match status" value="1"/>
</dbReference>
<keyword evidence="1" id="KW-0805">Transcription regulation</keyword>
<dbReference type="Pfam" id="PF07729">
    <property type="entry name" value="FCD"/>
    <property type="match status" value="1"/>
</dbReference>
<dbReference type="InterPro" id="IPR036388">
    <property type="entry name" value="WH-like_DNA-bd_sf"/>
</dbReference>
<dbReference type="InterPro" id="IPR008920">
    <property type="entry name" value="TF_FadR/GntR_C"/>
</dbReference>
<dbReference type="SUPFAM" id="SSF48008">
    <property type="entry name" value="GntR ligand-binding domain-like"/>
    <property type="match status" value="1"/>
</dbReference>
<name>A0ABP8VYR8_9PSEU</name>
<dbReference type="CDD" id="cd07377">
    <property type="entry name" value="WHTH_GntR"/>
    <property type="match status" value="1"/>
</dbReference>
<gene>
    <name evidence="5" type="ORF">GCM10023215_04420</name>
</gene>
<dbReference type="PANTHER" id="PTHR43537">
    <property type="entry name" value="TRANSCRIPTIONAL REGULATOR, GNTR FAMILY"/>
    <property type="match status" value="1"/>
</dbReference>
<dbReference type="InterPro" id="IPR036390">
    <property type="entry name" value="WH_DNA-bd_sf"/>
</dbReference>
<dbReference type="SMART" id="SM00345">
    <property type="entry name" value="HTH_GNTR"/>
    <property type="match status" value="1"/>
</dbReference>
<evidence type="ECO:0000259" key="4">
    <source>
        <dbReference type="PROSITE" id="PS50949"/>
    </source>
</evidence>
<protein>
    <submittedName>
        <fullName evidence="5">GntR family transcriptional regulator</fullName>
    </submittedName>
</protein>
<proteinExistence type="predicted"/>
<evidence type="ECO:0000256" key="3">
    <source>
        <dbReference type="ARBA" id="ARBA00023163"/>
    </source>
</evidence>
<evidence type="ECO:0000313" key="6">
    <source>
        <dbReference type="Proteomes" id="UP001500325"/>
    </source>
</evidence>
<reference evidence="6" key="1">
    <citation type="journal article" date="2019" name="Int. J. Syst. Evol. Microbiol.">
        <title>The Global Catalogue of Microorganisms (GCM) 10K type strain sequencing project: providing services to taxonomists for standard genome sequencing and annotation.</title>
        <authorList>
            <consortium name="The Broad Institute Genomics Platform"/>
            <consortium name="The Broad Institute Genome Sequencing Center for Infectious Disease"/>
            <person name="Wu L."/>
            <person name="Ma J."/>
        </authorList>
    </citation>
    <scope>NUCLEOTIDE SEQUENCE [LARGE SCALE GENOMIC DNA]</scope>
    <source>
        <strain evidence="6">JCM 18055</strain>
    </source>
</reference>
<dbReference type="Gene3D" id="1.10.10.10">
    <property type="entry name" value="Winged helix-like DNA-binding domain superfamily/Winged helix DNA-binding domain"/>
    <property type="match status" value="1"/>
</dbReference>
<keyword evidence="6" id="KW-1185">Reference proteome</keyword>
<evidence type="ECO:0000256" key="1">
    <source>
        <dbReference type="ARBA" id="ARBA00023015"/>
    </source>
</evidence>
<evidence type="ECO:0000256" key="2">
    <source>
        <dbReference type="ARBA" id="ARBA00023125"/>
    </source>
</evidence>
<dbReference type="SUPFAM" id="SSF46785">
    <property type="entry name" value="Winged helix' DNA-binding domain"/>
    <property type="match status" value="1"/>
</dbReference>